<evidence type="ECO:0000256" key="2">
    <source>
        <dbReference type="ARBA" id="ARBA00006824"/>
    </source>
</evidence>
<keyword evidence="8" id="KW-1185">Reference proteome</keyword>
<dbReference type="PANTHER" id="PTHR11266:SF93">
    <property type="entry name" value="INTEGRAL MEMBRANE PROTEIN 25D9-6"/>
    <property type="match status" value="1"/>
</dbReference>
<evidence type="ECO:0008006" key="9">
    <source>
        <dbReference type="Google" id="ProtNLM"/>
    </source>
</evidence>
<keyword evidence="5 6" id="KW-0472">Membrane</keyword>
<dbReference type="Pfam" id="PF04117">
    <property type="entry name" value="Mpv17_PMP22"/>
    <property type="match status" value="1"/>
</dbReference>
<dbReference type="InterPro" id="IPR007248">
    <property type="entry name" value="Mpv17_PMP22"/>
</dbReference>
<accession>A0A1X2GE05</accession>
<feature type="transmembrane region" description="Helical" evidence="6">
    <location>
        <begin position="52"/>
        <end position="71"/>
    </location>
</feature>
<comment type="subcellular location">
    <subcellularLocation>
        <location evidence="1">Membrane</location>
        <topology evidence="1">Multi-pass membrane protein</topology>
    </subcellularLocation>
</comment>
<evidence type="ECO:0000256" key="3">
    <source>
        <dbReference type="ARBA" id="ARBA00022692"/>
    </source>
</evidence>
<evidence type="ECO:0000256" key="4">
    <source>
        <dbReference type="ARBA" id="ARBA00022989"/>
    </source>
</evidence>
<feature type="transmembrane region" description="Helical" evidence="6">
    <location>
        <begin position="91"/>
        <end position="115"/>
    </location>
</feature>
<keyword evidence="3 6" id="KW-0812">Transmembrane</keyword>
<proteinExistence type="inferred from homology"/>
<dbReference type="EMBL" id="MCGT01000020">
    <property type="protein sequence ID" value="ORX51646.1"/>
    <property type="molecule type" value="Genomic_DNA"/>
</dbReference>
<evidence type="ECO:0000256" key="5">
    <source>
        <dbReference type="ARBA" id="ARBA00023136"/>
    </source>
</evidence>
<gene>
    <name evidence="7" type="ORF">DM01DRAFT_1337152</name>
</gene>
<protein>
    <recommendedName>
        <fullName evidence="9">Integral membrane protein</fullName>
    </recommendedName>
</protein>
<dbReference type="AlphaFoldDB" id="A0A1X2GE05"/>
<evidence type="ECO:0000313" key="8">
    <source>
        <dbReference type="Proteomes" id="UP000242146"/>
    </source>
</evidence>
<comment type="caution">
    <text evidence="7">The sequence shown here is derived from an EMBL/GenBank/DDBJ whole genome shotgun (WGS) entry which is preliminary data.</text>
</comment>
<evidence type="ECO:0000256" key="6">
    <source>
        <dbReference type="RuleBase" id="RU363053"/>
    </source>
</evidence>
<sequence length="192" mass="21525">MSSDNASFLTWYLSQLAAHPLRTKACTSGTLAGIQELCAQKLSGQKNIDKRIIQMFIYGLVISGPINHFLYEIMNKVFAGKTGPKVKIGQLLFANLIISPIMNSVYLSAMTFMAGGRSVAQMKAAVRGGLLRMQRMSWVISPISMLTAQRFLPQHTWVPFFNLIAFVFGTYMNTLLKRKRIQAEREAAEKKE</sequence>
<evidence type="ECO:0000256" key="1">
    <source>
        <dbReference type="ARBA" id="ARBA00004141"/>
    </source>
</evidence>
<reference evidence="7 8" key="1">
    <citation type="submission" date="2016-07" db="EMBL/GenBank/DDBJ databases">
        <title>Pervasive Adenine N6-methylation of Active Genes in Fungi.</title>
        <authorList>
            <consortium name="DOE Joint Genome Institute"/>
            <person name="Mondo S.J."/>
            <person name="Dannebaum R.O."/>
            <person name="Kuo R.C."/>
            <person name="Labutti K."/>
            <person name="Haridas S."/>
            <person name="Kuo A."/>
            <person name="Salamov A."/>
            <person name="Ahrendt S.R."/>
            <person name="Lipzen A."/>
            <person name="Sullivan W."/>
            <person name="Andreopoulos W.B."/>
            <person name="Clum A."/>
            <person name="Lindquist E."/>
            <person name="Daum C."/>
            <person name="Ramamoorthy G.K."/>
            <person name="Gryganskyi A."/>
            <person name="Culley D."/>
            <person name="Magnuson J.K."/>
            <person name="James T.Y."/>
            <person name="O'Malley M.A."/>
            <person name="Stajich J.E."/>
            <person name="Spatafora J.W."/>
            <person name="Visel A."/>
            <person name="Grigoriev I.V."/>
        </authorList>
    </citation>
    <scope>NUCLEOTIDE SEQUENCE [LARGE SCALE GENOMIC DNA]</scope>
    <source>
        <strain evidence="7 8">NRRL 3301</strain>
    </source>
</reference>
<comment type="similarity">
    <text evidence="2 6">Belongs to the peroxisomal membrane protein PXMP2/4 family.</text>
</comment>
<dbReference type="OrthoDB" id="860at2759"/>
<keyword evidence="4 6" id="KW-1133">Transmembrane helix</keyword>
<evidence type="ECO:0000313" key="7">
    <source>
        <dbReference type="EMBL" id="ORX51646.1"/>
    </source>
</evidence>
<feature type="transmembrane region" description="Helical" evidence="6">
    <location>
        <begin position="158"/>
        <end position="176"/>
    </location>
</feature>
<dbReference type="PANTHER" id="PTHR11266">
    <property type="entry name" value="PEROXISOMAL MEMBRANE PROTEIN 2, PXMP2 MPV17"/>
    <property type="match status" value="1"/>
</dbReference>
<dbReference type="GO" id="GO:0005778">
    <property type="term" value="C:peroxisomal membrane"/>
    <property type="evidence" value="ECO:0007669"/>
    <property type="project" value="TreeGrafter"/>
</dbReference>
<dbReference type="Proteomes" id="UP000242146">
    <property type="component" value="Unassembled WGS sequence"/>
</dbReference>
<dbReference type="STRING" id="101127.A0A1X2GE05"/>
<name>A0A1X2GE05_9FUNG</name>
<organism evidence="7 8">
    <name type="scientific">Hesseltinella vesiculosa</name>
    <dbReference type="NCBI Taxonomy" id="101127"/>
    <lineage>
        <taxon>Eukaryota</taxon>
        <taxon>Fungi</taxon>
        <taxon>Fungi incertae sedis</taxon>
        <taxon>Mucoromycota</taxon>
        <taxon>Mucoromycotina</taxon>
        <taxon>Mucoromycetes</taxon>
        <taxon>Mucorales</taxon>
        <taxon>Cunninghamellaceae</taxon>
        <taxon>Hesseltinella</taxon>
    </lineage>
</organism>